<gene>
    <name evidence="1" type="ORF">L6452_30869</name>
</gene>
<keyword evidence="2" id="KW-1185">Reference proteome</keyword>
<dbReference type="Proteomes" id="UP001055879">
    <property type="component" value="Linkage Group LG10"/>
</dbReference>
<accession>A0ACB8ZIY4</accession>
<dbReference type="EMBL" id="CM042056">
    <property type="protein sequence ID" value="KAI3697772.1"/>
    <property type="molecule type" value="Genomic_DNA"/>
</dbReference>
<sequence>MTKWGRKNTSPSSSTSKIMSWLSRFKNTKGGAGPEDQPQSSDTGRRKANTISEEEDDDDNGFYWALSFDKERDDEGFKIFCSSDHKLNVSPIGYGSLIFDETKMKEFINGKADSNEGFQKSPADYLLQDSNLEEEWQKLKNMEIDEDQNQRKSVHIRSKHGGKINAYNSPRTDGRMIIKDVEDMKKPSIKVKKDRRVVEDAFRTGLDSFAIVKTSYDPQKDFRESMMEMIEEKELRKPEELEELLACYLTLNCDGFHDLIVNVFRQVWFELNQLHFDQHMEF</sequence>
<protein>
    <submittedName>
        <fullName evidence="1">Uncharacterized protein</fullName>
    </submittedName>
</protein>
<reference evidence="2" key="1">
    <citation type="journal article" date="2022" name="Mol. Ecol. Resour.">
        <title>The genomes of chicory, endive, great burdock and yacon provide insights into Asteraceae palaeo-polyploidization history and plant inulin production.</title>
        <authorList>
            <person name="Fan W."/>
            <person name="Wang S."/>
            <person name="Wang H."/>
            <person name="Wang A."/>
            <person name="Jiang F."/>
            <person name="Liu H."/>
            <person name="Zhao H."/>
            <person name="Xu D."/>
            <person name="Zhang Y."/>
        </authorList>
    </citation>
    <scope>NUCLEOTIDE SEQUENCE [LARGE SCALE GENOMIC DNA]</scope>
    <source>
        <strain evidence="2">cv. Niubang</strain>
    </source>
</reference>
<organism evidence="1 2">
    <name type="scientific">Arctium lappa</name>
    <name type="common">Greater burdock</name>
    <name type="synonym">Lappa major</name>
    <dbReference type="NCBI Taxonomy" id="4217"/>
    <lineage>
        <taxon>Eukaryota</taxon>
        <taxon>Viridiplantae</taxon>
        <taxon>Streptophyta</taxon>
        <taxon>Embryophyta</taxon>
        <taxon>Tracheophyta</taxon>
        <taxon>Spermatophyta</taxon>
        <taxon>Magnoliopsida</taxon>
        <taxon>eudicotyledons</taxon>
        <taxon>Gunneridae</taxon>
        <taxon>Pentapetalae</taxon>
        <taxon>asterids</taxon>
        <taxon>campanulids</taxon>
        <taxon>Asterales</taxon>
        <taxon>Asteraceae</taxon>
        <taxon>Carduoideae</taxon>
        <taxon>Cardueae</taxon>
        <taxon>Arctiinae</taxon>
        <taxon>Arctium</taxon>
    </lineage>
</organism>
<reference evidence="1 2" key="2">
    <citation type="journal article" date="2022" name="Mol. Ecol. Resour.">
        <title>The genomes of chicory, endive, great burdock and yacon provide insights into Asteraceae paleo-polyploidization history and plant inulin production.</title>
        <authorList>
            <person name="Fan W."/>
            <person name="Wang S."/>
            <person name="Wang H."/>
            <person name="Wang A."/>
            <person name="Jiang F."/>
            <person name="Liu H."/>
            <person name="Zhao H."/>
            <person name="Xu D."/>
            <person name="Zhang Y."/>
        </authorList>
    </citation>
    <scope>NUCLEOTIDE SEQUENCE [LARGE SCALE GENOMIC DNA]</scope>
    <source>
        <strain evidence="2">cv. Niubang</strain>
    </source>
</reference>
<proteinExistence type="predicted"/>
<evidence type="ECO:0000313" key="2">
    <source>
        <dbReference type="Proteomes" id="UP001055879"/>
    </source>
</evidence>
<name>A0ACB8ZIY4_ARCLA</name>
<evidence type="ECO:0000313" key="1">
    <source>
        <dbReference type="EMBL" id="KAI3697772.1"/>
    </source>
</evidence>
<comment type="caution">
    <text evidence="1">The sequence shown here is derived from an EMBL/GenBank/DDBJ whole genome shotgun (WGS) entry which is preliminary data.</text>
</comment>